<evidence type="ECO:0000259" key="8">
    <source>
        <dbReference type="Pfam" id="PF20684"/>
    </source>
</evidence>
<keyword evidence="2 7" id="KW-0812">Transmembrane</keyword>
<dbReference type="Proteomes" id="UP001287356">
    <property type="component" value="Unassembled WGS sequence"/>
</dbReference>
<dbReference type="AlphaFoldDB" id="A0AAE0NCT8"/>
<keyword evidence="4 7" id="KW-0472">Membrane</keyword>
<comment type="caution">
    <text evidence="9">The sequence shown here is derived from an EMBL/GenBank/DDBJ whole genome shotgun (WGS) entry which is preliminary data.</text>
</comment>
<feature type="compositionally biased region" description="Polar residues" evidence="6">
    <location>
        <begin position="318"/>
        <end position="332"/>
    </location>
</feature>
<reference evidence="9" key="2">
    <citation type="submission" date="2023-06" db="EMBL/GenBank/DDBJ databases">
        <authorList>
            <consortium name="Lawrence Berkeley National Laboratory"/>
            <person name="Haridas S."/>
            <person name="Hensen N."/>
            <person name="Bonometti L."/>
            <person name="Westerberg I."/>
            <person name="Brannstrom I.O."/>
            <person name="Guillou S."/>
            <person name="Cros-Aarteil S."/>
            <person name="Calhoun S."/>
            <person name="Kuo A."/>
            <person name="Mondo S."/>
            <person name="Pangilinan J."/>
            <person name="Riley R."/>
            <person name="Labutti K."/>
            <person name="Andreopoulos B."/>
            <person name="Lipzen A."/>
            <person name="Chen C."/>
            <person name="Yanf M."/>
            <person name="Daum C."/>
            <person name="Ng V."/>
            <person name="Clum A."/>
            <person name="Steindorff A."/>
            <person name="Ohm R."/>
            <person name="Martin F."/>
            <person name="Silar P."/>
            <person name="Natvig D."/>
            <person name="Lalanne C."/>
            <person name="Gautier V."/>
            <person name="Ament-Velasquez S.L."/>
            <person name="Kruys A."/>
            <person name="Hutchinson M.I."/>
            <person name="Powell A.J."/>
            <person name="Barry K."/>
            <person name="Miller A.N."/>
            <person name="Grigoriev I.V."/>
            <person name="Debuchy R."/>
            <person name="Gladieux P."/>
            <person name="Thoren M.H."/>
            <person name="Johannesson H."/>
        </authorList>
    </citation>
    <scope>NUCLEOTIDE SEQUENCE</scope>
    <source>
        <strain evidence="9">CBS 958.72</strain>
    </source>
</reference>
<feature type="compositionally biased region" description="Low complexity" evidence="6">
    <location>
        <begin position="302"/>
        <end position="313"/>
    </location>
</feature>
<reference evidence="9" key="1">
    <citation type="journal article" date="2023" name="Mol. Phylogenet. Evol.">
        <title>Genome-scale phylogeny and comparative genomics of the fungal order Sordariales.</title>
        <authorList>
            <person name="Hensen N."/>
            <person name="Bonometti L."/>
            <person name="Westerberg I."/>
            <person name="Brannstrom I.O."/>
            <person name="Guillou S."/>
            <person name="Cros-Aarteil S."/>
            <person name="Calhoun S."/>
            <person name="Haridas S."/>
            <person name="Kuo A."/>
            <person name="Mondo S."/>
            <person name="Pangilinan J."/>
            <person name="Riley R."/>
            <person name="LaButti K."/>
            <person name="Andreopoulos B."/>
            <person name="Lipzen A."/>
            <person name="Chen C."/>
            <person name="Yan M."/>
            <person name="Daum C."/>
            <person name="Ng V."/>
            <person name="Clum A."/>
            <person name="Steindorff A."/>
            <person name="Ohm R.A."/>
            <person name="Martin F."/>
            <person name="Silar P."/>
            <person name="Natvig D.O."/>
            <person name="Lalanne C."/>
            <person name="Gautier V."/>
            <person name="Ament-Velasquez S.L."/>
            <person name="Kruys A."/>
            <person name="Hutchinson M.I."/>
            <person name="Powell A.J."/>
            <person name="Barry K."/>
            <person name="Miller A.N."/>
            <person name="Grigoriev I.V."/>
            <person name="Debuchy R."/>
            <person name="Gladieux P."/>
            <person name="Hiltunen Thoren M."/>
            <person name="Johannesson H."/>
        </authorList>
    </citation>
    <scope>NUCLEOTIDE SEQUENCE</scope>
    <source>
        <strain evidence="9">CBS 958.72</strain>
    </source>
</reference>
<feature type="transmembrane region" description="Helical" evidence="7">
    <location>
        <begin position="100"/>
        <end position="122"/>
    </location>
</feature>
<accession>A0AAE0NCT8</accession>
<proteinExistence type="inferred from homology"/>
<evidence type="ECO:0000256" key="3">
    <source>
        <dbReference type="ARBA" id="ARBA00022989"/>
    </source>
</evidence>
<keyword evidence="10" id="KW-1185">Reference proteome</keyword>
<name>A0AAE0NCT8_9PEZI</name>
<feature type="transmembrane region" description="Helical" evidence="7">
    <location>
        <begin position="23"/>
        <end position="44"/>
    </location>
</feature>
<feature type="transmembrane region" description="Helical" evidence="7">
    <location>
        <begin position="134"/>
        <end position="156"/>
    </location>
</feature>
<dbReference type="Pfam" id="PF20684">
    <property type="entry name" value="Fung_rhodopsin"/>
    <property type="match status" value="1"/>
</dbReference>
<feature type="region of interest" description="Disordered" evidence="6">
    <location>
        <begin position="302"/>
        <end position="332"/>
    </location>
</feature>
<evidence type="ECO:0000256" key="7">
    <source>
        <dbReference type="SAM" id="Phobius"/>
    </source>
</evidence>
<dbReference type="GO" id="GO:0016020">
    <property type="term" value="C:membrane"/>
    <property type="evidence" value="ECO:0007669"/>
    <property type="project" value="UniProtKB-SubCell"/>
</dbReference>
<feature type="transmembrane region" description="Helical" evidence="7">
    <location>
        <begin position="216"/>
        <end position="234"/>
    </location>
</feature>
<evidence type="ECO:0000256" key="5">
    <source>
        <dbReference type="ARBA" id="ARBA00038359"/>
    </source>
</evidence>
<comment type="similarity">
    <text evidence="5">Belongs to the SAT4 family.</text>
</comment>
<evidence type="ECO:0000313" key="10">
    <source>
        <dbReference type="Proteomes" id="UP001287356"/>
    </source>
</evidence>
<evidence type="ECO:0000256" key="4">
    <source>
        <dbReference type="ARBA" id="ARBA00023136"/>
    </source>
</evidence>
<evidence type="ECO:0000256" key="1">
    <source>
        <dbReference type="ARBA" id="ARBA00004141"/>
    </source>
</evidence>
<protein>
    <submittedName>
        <fullName evidence="9">Integral membrane protein</fullName>
    </submittedName>
</protein>
<organism evidence="9 10">
    <name type="scientific">Lasiosphaeria ovina</name>
    <dbReference type="NCBI Taxonomy" id="92902"/>
    <lineage>
        <taxon>Eukaryota</taxon>
        <taxon>Fungi</taxon>
        <taxon>Dikarya</taxon>
        <taxon>Ascomycota</taxon>
        <taxon>Pezizomycotina</taxon>
        <taxon>Sordariomycetes</taxon>
        <taxon>Sordariomycetidae</taxon>
        <taxon>Sordariales</taxon>
        <taxon>Lasiosphaeriaceae</taxon>
        <taxon>Lasiosphaeria</taxon>
    </lineage>
</organism>
<gene>
    <name evidence="9" type="ORF">B0T24DRAFT_663018</name>
</gene>
<feature type="transmembrane region" description="Helical" evidence="7">
    <location>
        <begin position="184"/>
        <end position="204"/>
    </location>
</feature>
<dbReference type="EMBL" id="JAULSN010000002">
    <property type="protein sequence ID" value="KAK3378673.1"/>
    <property type="molecule type" value="Genomic_DNA"/>
</dbReference>
<dbReference type="PANTHER" id="PTHR33048">
    <property type="entry name" value="PTH11-LIKE INTEGRAL MEMBRANE PROTEIN (AFU_ORTHOLOGUE AFUA_5G11245)"/>
    <property type="match status" value="1"/>
</dbReference>
<dbReference type="InterPro" id="IPR052337">
    <property type="entry name" value="SAT4-like"/>
</dbReference>
<sequence>MAAPPPGSAMGMLPPDEDRGPQLVAMFWTYTSIAAAMTGLRFYARMQIRAVGWDDWMMLATVVLFGIATSFVTYMASIGGSRHVYYLTMEQTLKAVKFSWISQPWAIFCFATGKASVAFLTLRFIGRNTFWRKWILYYIIVTIFIANGLGCIITFVQCDPPRALWTPDIPAKCWDPSVQLHYNYFLSAYNIAADIVLAILPATFISGLNLRREKKIALCVLLSLGFVAAIFSGLKVRYLDKLGARTDFTWNAYDIQVWTGAEAFVMMVCGNVPPLQLLWDRYVSHKLDSSWSRTPLKYHSNGSNGNYSGSEKSGPSRHLNSSNSSQKGPSHTQVVAAGYDATLPRYPGQIYATTNVEVHGHAANRDFV</sequence>
<evidence type="ECO:0000313" key="9">
    <source>
        <dbReference type="EMBL" id="KAK3378673.1"/>
    </source>
</evidence>
<evidence type="ECO:0000256" key="6">
    <source>
        <dbReference type="SAM" id="MobiDB-lite"/>
    </source>
</evidence>
<dbReference type="InterPro" id="IPR049326">
    <property type="entry name" value="Rhodopsin_dom_fungi"/>
</dbReference>
<comment type="subcellular location">
    <subcellularLocation>
        <location evidence="1">Membrane</location>
        <topology evidence="1">Multi-pass membrane protein</topology>
    </subcellularLocation>
</comment>
<dbReference type="PANTHER" id="PTHR33048:SF47">
    <property type="entry name" value="INTEGRAL MEMBRANE PROTEIN-RELATED"/>
    <property type="match status" value="1"/>
</dbReference>
<keyword evidence="3 7" id="KW-1133">Transmembrane helix</keyword>
<feature type="domain" description="Rhodopsin" evidence="8">
    <location>
        <begin position="40"/>
        <end position="279"/>
    </location>
</feature>
<feature type="transmembrane region" description="Helical" evidence="7">
    <location>
        <begin position="56"/>
        <end position="80"/>
    </location>
</feature>
<evidence type="ECO:0000256" key="2">
    <source>
        <dbReference type="ARBA" id="ARBA00022692"/>
    </source>
</evidence>